<evidence type="ECO:0000313" key="4">
    <source>
        <dbReference type="Proteomes" id="UP000011885"/>
    </source>
</evidence>
<dbReference type="OrthoDB" id="279314at2"/>
<accession>M5UPZ6</accession>
<evidence type="ECO:0000256" key="1">
    <source>
        <dbReference type="SAM" id="MobiDB-lite"/>
    </source>
</evidence>
<keyword evidence="2" id="KW-0812">Transmembrane</keyword>
<dbReference type="PATRIC" id="fig|1263870.3.peg.540"/>
<feature type="region of interest" description="Disordered" evidence="1">
    <location>
        <begin position="1"/>
        <end position="44"/>
    </location>
</feature>
<protein>
    <submittedName>
        <fullName evidence="3">Uncharacterized protein</fullName>
    </submittedName>
</protein>
<dbReference type="EMBL" id="ANOH01000047">
    <property type="protein sequence ID" value="EMI58068.1"/>
    <property type="molecule type" value="Genomic_DNA"/>
</dbReference>
<proteinExistence type="predicted"/>
<reference evidence="3 4" key="1">
    <citation type="journal article" date="2013" name="Mar. Genomics">
        <title>Expression of sulfatases in Rhodopirellula baltica and the diversity of sulfatases in the genus Rhodopirellula.</title>
        <authorList>
            <person name="Wegner C.E."/>
            <person name="Richter-Heitmann T."/>
            <person name="Klindworth A."/>
            <person name="Klockow C."/>
            <person name="Richter M."/>
            <person name="Achstetter T."/>
            <person name="Glockner F.O."/>
            <person name="Harder J."/>
        </authorList>
    </citation>
    <scope>NUCLEOTIDE SEQUENCE [LARGE SCALE GENOMIC DNA]</scope>
    <source>
        <strain evidence="3 4">SM41</strain>
    </source>
</reference>
<evidence type="ECO:0000313" key="3">
    <source>
        <dbReference type="EMBL" id="EMI58068.1"/>
    </source>
</evidence>
<feature type="compositionally biased region" description="Polar residues" evidence="1">
    <location>
        <begin position="22"/>
        <end position="33"/>
    </location>
</feature>
<keyword evidence="2" id="KW-1133">Transmembrane helix</keyword>
<evidence type="ECO:0000256" key="2">
    <source>
        <dbReference type="SAM" id="Phobius"/>
    </source>
</evidence>
<organism evidence="3 4">
    <name type="scientific">Rhodopirellula sallentina SM41</name>
    <dbReference type="NCBI Taxonomy" id="1263870"/>
    <lineage>
        <taxon>Bacteria</taxon>
        <taxon>Pseudomonadati</taxon>
        <taxon>Planctomycetota</taxon>
        <taxon>Planctomycetia</taxon>
        <taxon>Pirellulales</taxon>
        <taxon>Pirellulaceae</taxon>
        <taxon>Rhodopirellula</taxon>
    </lineage>
</organism>
<dbReference type="Proteomes" id="UP000011885">
    <property type="component" value="Unassembled WGS sequence"/>
</dbReference>
<keyword evidence="2" id="KW-0472">Membrane</keyword>
<gene>
    <name evidence="3" type="ORF">RSSM_00493</name>
</gene>
<keyword evidence="4" id="KW-1185">Reference proteome</keyword>
<dbReference type="AlphaFoldDB" id="M5UPZ6"/>
<comment type="caution">
    <text evidence="3">The sequence shown here is derived from an EMBL/GenBank/DDBJ whole genome shotgun (WGS) entry which is preliminary data.</text>
</comment>
<name>M5UPZ6_9BACT</name>
<feature type="compositionally biased region" description="Low complexity" evidence="1">
    <location>
        <begin position="34"/>
        <end position="44"/>
    </location>
</feature>
<feature type="transmembrane region" description="Helical" evidence="2">
    <location>
        <begin position="141"/>
        <end position="161"/>
    </location>
</feature>
<sequence>MVFRSHHASGAAQNPSGDLISTEETMSPENSLDSAGSAPPSSSVPGPAVAEIVLAQSRFENVREGYQALQWNEIEGASRYQVLDADGYSYYDGTLTEAFISGLPDGEHTFEIQAFSADNVLVGVTDQPAVIEVHHWPMSQAWASFAVGLVVFLAMIGLIIVGATRSSTPSQDASGSGADS</sequence>